<evidence type="ECO:0000313" key="1">
    <source>
        <dbReference type="EMBL" id="SEM74257.1"/>
    </source>
</evidence>
<sequence length="119" mass="12982">MCRAAIRPIRSNLAYSRSASPRFNRCLSAYLALVFATLLAGCAGKPVIQTQVIEKPVAVPCLVDSPPECKSAYAVDRVSIKDDPLTINRALRTEIEERSACEVKLLAALRGCKKGMRSM</sequence>
<organism evidence="1 2">
    <name type="scientific">Nitrosospira multiformis</name>
    <dbReference type="NCBI Taxonomy" id="1231"/>
    <lineage>
        <taxon>Bacteria</taxon>
        <taxon>Pseudomonadati</taxon>
        <taxon>Pseudomonadota</taxon>
        <taxon>Betaproteobacteria</taxon>
        <taxon>Nitrosomonadales</taxon>
        <taxon>Nitrosomonadaceae</taxon>
        <taxon>Nitrosospira</taxon>
    </lineage>
</organism>
<reference evidence="1 2" key="1">
    <citation type="submission" date="2016-10" db="EMBL/GenBank/DDBJ databases">
        <authorList>
            <person name="de Groot N.N."/>
        </authorList>
    </citation>
    <scope>NUCLEOTIDE SEQUENCE [LARGE SCALE GENOMIC DNA]</scope>
    <source>
        <strain evidence="1 2">Nl18</strain>
    </source>
</reference>
<name>A0A1H8AXN9_9PROT</name>
<dbReference type="RefSeq" id="WP_139176613.1">
    <property type="nucleotide sequence ID" value="NZ_FOCT01000001.1"/>
</dbReference>
<gene>
    <name evidence="1" type="ORF">SAMN05216404_10131</name>
</gene>
<proteinExistence type="predicted"/>
<protein>
    <submittedName>
        <fullName evidence="1">Uncharacterized protein</fullName>
    </submittedName>
</protein>
<dbReference type="AlphaFoldDB" id="A0A1H8AXN9"/>
<dbReference type="EMBL" id="FOCT01000001">
    <property type="protein sequence ID" value="SEM74257.1"/>
    <property type="molecule type" value="Genomic_DNA"/>
</dbReference>
<dbReference type="Proteomes" id="UP000183898">
    <property type="component" value="Unassembled WGS sequence"/>
</dbReference>
<accession>A0A1H8AXN9</accession>
<evidence type="ECO:0000313" key="2">
    <source>
        <dbReference type="Proteomes" id="UP000183898"/>
    </source>
</evidence>